<evidence type="ECO:0000256" key="1">
    <source>
        <dbReference type="ARBA" id="ARBA00004123"/>
    </source>
</evidence>
<keyword evidence="6" id="KW-0238">DNA-binding</keyword>
<dbReference type="Proteomes" id="UP000265080">
    <property type="component" value="Chromosome 6"/>
</dbReference>
<dbReference type="GO" id="GO:0008270">
    <property type="term" value="F:zinc ion binding"/>
    <property type="evidence" value="ECO:0007669"/>
    <property type="project" value="UniProtKB-KW"/>
</dbReference>
<dbReference type="InterPro" id="IPR003656">
    <property type="entry name" value="Znf_BED"/>
</dbReference>
<dbReference type="InterPro" id="IPR036236">
    <property type="entry name" value="Znf_C2H2_sf"/>
</dbReference>
<dbReference type="SMART" id="SM00614">
    <property type="entry name" value="ZnF_BED"/>
    <property type="match status" value="1"/>
</dbReference>
<evidence type="ECO:0000256" key="10">
    <source>
        <dbReference type="SAM" id="MobiDB-lite"/>
    </source>
</evidence>
<feature type="domain" description="BED-type" evidence="11">
    <location>
        <begin position="18"/>
        <end position="76"/>
    </location>
</feature>
<dbReference type="Pfam" id="PF02892">
    <property type="entry name" value="zf-BED"/>
    <property type="match status" value="1"/>
</dbReference>
<dbReference type="GO" id="GO:0009791">
    <property type="term" value="P:post-embryonic development"/>
    <property type="evidence" value="ECO:0007669"/>
    <property type="project" value="UniProtKB-ARBA"/>
</dbReference>
<keyword evidence="8" id="KW-0539">Nucleus</keyword>
<evidence type="ECO:0000256" key="5">
    <source>
        <dbReference type="ARBA" id="ARBA00023015"/>
    </source>
</evidence>
<evidence type="ECO:0000313" key="13">
    <source>
        <dbReference type="Proteomes" id="UP000265080"/>
    </source>
</evidence>
<dbReference type="AlphaFoldDB" id="A0A3P8U0R1"/>
<dbReference type="InterPro" id="IPR012337">
    <property type="entry name" value="RNaseH-like_sf"/>
</dbReference>
<evidence type="ECO:0000256" key="2">
    <source>
        <dbReference type="ARBA" id="ARBA00022723"/>
    </source>
</evidence>
<evidence type="ECO:0000256" key="8">
    <source>
        <dbReference type="ARBA" id="ARBA00023242"/>
    </source>
</evidence>
<dbReference type="SUPFAM" id="SSF57667">
    <property type="entry name" value="beta-beta-alpha zinc fingers"/>
    <property type="match status" value="1"/>
</dbReference>
<dbReference type="GO" id="GO:0003677">
    <property type="term" value="F:DNA binding"/>
    <property type="evidence" value="ECO:0007669"/>
    <property type="project" value="UniProtKB-KW"/>
</dbReference>
<dbReference type="Pfam" id="PF05699">
    <property type="entry name" value="Dimer_Tnp_hAT"/>
    <property type="match status" value="1"/>
</dbReference>
<reference evidence="12" key="2">
    <citation type="submission" date="2025-08" db="UniProtKB">
        <authorList>
            <consortium name="Ensembl"/>
        </authorList>
    </citation>
    <scope>IDENTIFICATION</scope>
</reference>
<dbReference type="GO" id="GO:0046983">
    <property type="term" value="F:protein dimerization activity"/>
    <property type="evidence" value="ECO:0007669"/>
    <property type="project" value="InterPro"/>
</dbReference>
<evidence type="ECO:0000259" key="11">
    <source>
        <dbReference type="PROSITE" id="PS50808"/>
    </source>
</evidence>
<evidence type="ECO:0000256" key="9">
    <source>
        <dbReference type="PROSITE-ProRule" id="PRU00027"/>
    </source>
</evidence>
<evidence type="ECO:0000256" key="3">
    <source>
        <dbReference type="ARBA" id="ARBA00022771"/>
    </source>
</evidence>
<evidence type="ECO:0000256" key="6">
    <source>
        <dbReference type="ARBA" id="ARBA00023125"/>
    </source>
</evidence>
<keyword evidence="2" id="KW-0479">Metal-binding</keyword>
<evidence type="ECO:0000256" key="4">
    <source>
        <dbReference type="ARBA" id="ARBA00022833"/>
    </source>
</evidence>
<evidence type="ECO:0000256" key="7">
    <source>
        <dbReference type="ARBA" id="ARBA00023163"/>
    </source>
</evidence>
<dbReference type="InterPro" id="IPR052035">
    <property type="entry name" value="ZnF_BED_domain_contain"/>
</dbReference>
<dbReference type="SUPFAM" id="SSF140996">
    <property type="entry name" value="Hermes dimerisation domain"/>
    <property type="match status" value="1"/>
</dbReference>
<dbReference type="PANTHER" id="PTHR46481:SF10">
    <property type="entry name" value="ZINC FINGER BED DOMAIN-CONTAINING PROTEIN 39"/>
    <property type="match status" value="1"/>
</dbReference>
<evidence type="ECO:0000313" key="12">
    <source>
        <dbReference type="Ensembl" id="ENSAPEP00000030431.1"/>
    </source>
</evidence>
<reference evidence="12 13" key="1">
    <citation type="submission" date="2018-03" db="EMBL/GenBank/DDBJ databases">
        <title>Finding Nemo's genes: A chromosome-scale reference assembly of the genome of the orange clownfish Amphiprion percula.</title>
        <authorList>
            <person name="Lehmann R."/>
        </authorList>
    </citation>
    <scope>NUCLEOTIDE SEQUENCE</scope>
</reference>
<dbReference type="InterPro" id="IPR008906">
    <property type="entry name" value="HATC_C_dom"/>
</dbReference>
<dbReference type="PROSITE" id="PS50808">
    <property type="entry name" value="ZF_BED"/>
    <property type="match status" value="1"/>
</dbReference>
<keyword evidence="13" id="KW-1185">Reference proteome</keyword>
<dbReference type="STRING" id="161767.ENSAPEP00000030431"/>
<dbReference type="PANTHER" id="PTHR46481">
    <property type="entry name" value="ZINC FINGER BED DOMAIN-CONTAINING PROTEIN 4"/>
    <property type="match status" value="1"/>
</dbReference>
<keyword evidence="3 9" id="KW-0863">Zinc-finger</keyword>
<keyword evidence="7" id="KW-0804">Transcription</keyword>
<comment type="subcellular location">
    <subcellularLocation>
        <location evidence="1">Nucleus</location>
    </subcellularLocation>
</comment>
<keyword evidence="4" id="KW-0862">Zinc</keyword>
<dbReference type="OMA" id="EHQMVNT"/>
<name>A0A3P8U0R1_AMPPE</name>
<dbReference type="SUPFAM" id="SSF53098">
    <property type="entry name" value="Ribonuclease H-like"/>
    <property type="match status" value="1"/>
</dbReference>
<sequence>MVAMCLCFRHVSRACRAVVMSAVWNYFTLTEAKSKTAECNVCKMSVSRGGSKTGHFNTTNLIKHLQKHHGKEYGDFLYASAKKSEPRQPSLQETLQKSAKLAPESTKAKMITDKIVEFILLDDQPLCVVENAGFRGLVQYREPRYQLANRHSISDTLIPLKYKQVSEFISKLLESAVMVSLTTDIWSSDVCPVSLISLTAQWIDSSFTLQEAVLQAKKFRDSHTGEAIATATDEILSPCNLLVVNEGLLSQRNVSDALAVGRKIVGHFKHSQLAYSRLQDIQEELNMPPKRLQQDIRTRWYSSYYTIQSLLAEKRALCAYTAEYDLPATLTATQWDLLEKTVQVLAPFEELTREVSSSSPSASDVIPMVQVLKRLLSRPEEADEGIRTIKGTLLEAVRRRFTHVETEPIYSVATLLDPRCKHSVYGFLKTYEVIRRTRAGASEPAEGTSSTSEPAKKTAQVEAASKSKLGNIFDEIMEESTPCPEPATSARVEVQTYFSEPTILRSDNPLLYWKVNQPRLPSLAVTAAEFLCALSTSVESERLFSTASNIIHEKRSRLTAEKAEIDQVRLQGDIPAGGEGRWGGAVGEEVRERGEEGGDSIHQLEPGAGPLVVFSPKEIRVFVDDDDVIVQSSLSSTATVTSSATCQHMFLLLL</sequence>
<reference evidence="12" key="3">
    <citation type="submission" date="2025-09" db="UniProtKB">
        <authorList>
            <consortium name="Ensembl"/>
        </authorList>
    </citation>
    <scope>IDENTIFICATION</scope>
</reference>
<proteinExistence type="predicted"/>
<feature type="region of interest" description="Disordered" evidence="10">
    <location>
        <begin position="440"/>
        <end position="461"/>
    </location>
</feature>
<keyword evidence="5" id="KW-0805">Transcription regulation</keyword>
<protein>
    <recommendedName>
        <fullName evidence="11">BED-type domain-containing protein</fullName>
    </recommendedName>
</protein>
<accession>A0A3P8U0R1</accession>
<dbReference type="GeneTree" id="ENSGT00940000158431"/>
<dbReference type="GO" id="GO:0005634">
    <property type="term" value="C:nucleus"/>
    <property type="evidence" value="ECO:0007669"/>
    <property type="project" value="UniProtKB-SubCell"/>
</dbReference>
<organism evidence="12 13">
    <name type="scientific">Amphiprion percula</name>
    <name type="common">Orange clownfish</name>
    <name type="synonym">Lutjanus percula</name>
    <dbReference type="NCBI Taxonomy" id="161767"/>
    <lineage>
        <taxon>Eukaryota</taxon>
        <taxon>Metazoa</taxon>
        <taxon>Chordata</taxon>
        <taxon>Craniata</taxon>
        <taxon>Vertebrata</taxon>
        <taxon>Euteleostomi</taxon>
        <taxon>Actinopterygii</taxon>
        <taxon>Neopterygii</taxon>
        <taxon>Teleostei</taxon>
        <taxon>Neoteleostei</taxon>
        <taxon>Acanthomorphata</taxon>
        <taxon>Ovalentaria</taxon>
        <taxon>Pomacentridae</taxon>
        <taxon>Amphiprion</taxon>
    </lineage>
</organism>
<dbReference type="Ensembl" id="ENSAPET00000031245.1">
    <property type="protein sequence ID" value="ENSAPEP00000030431.1"/>
    <property type="gene ID" value="ENSAPEG00000021628.1"/>
</dbReference>